<dbReference type="Proteomes" id="UP000796880">
    <property type="component" value="Unassembled WGS sequence"/>
</dbReference>
<gene>
    <name evidence="1" type="ORF">FNV43_RR20533</name>
</gene>
<dbReference type="EMBL" id="VOIH02000009">
    <property type="protein sequence ID" value="KAF3437777.1"/>
    <property type="molecule type" value="Genomic_DNA"/>
</dbReference>
<organism evidence="1 2">
    <name type="scientific">Rhamnella rubrinervis</name>
    <dbReference type="NCBI Taxonomy" id="2594499"/>
    <lineage>
        <taxon>Eukaryota</taxon>
        <taxon>Viridiplantae</taxon>
        <taxon>Streptophyta</taxon>
        <taxon>Embryophyta</taxon>
        <taxon>Tracheophyta</taxon>
        <taxon>Spermatophyta</taxon>
        <taxon>Magnoliopsida</taxon>
        <taxon>eudicotyledons</taxon>
        <taxon>Gunneridae</taxon>
        <taxon>Pentapetalae</taxon>
        <taxon>rosids</taxon>
        <taxon>fabids</taxon>
        <taxon>Rosales</taxon>
        <taxon>Rhamnaceae</taxon>
        <taxon>rhamnoid group</taxon>
        <taxon>Rhamneae</taxon>
        <taxon>Rhamnella</taxon>
    </lineage>
</organism>
<proteinExistence type="predicted"/>
<evidence type="ECO:0000313" key="2">
    <source>
        <dbReference type="Proteomes" id="UP000796880"/>
    </source>
</evidence>
<name>A0A8K0DUK4_9ROSA</name>
<sequence>MTLLELISKSQGIVQPLTTPPDYPIVLDPDSIFPSLNPKVDDPNALSLVTPITGWNISESESKLIDNCKNFFTKLKRKLKNPNSFGREEFVSILNSYLEKIREKVGISVGVDSTDDGYTRVLLDKVGSLMGKDVAGLVLEACVTFEIWELVETLIVNGLIGNSCYAYLVPRLVAKKRSDLVCQCIKHASDLGSSELLLILKYFLGSQKNACNNIISVRKEWENQALLAVEKATDKSLSGKKSSVAKEAAILLMMAHDGFSSSELCLHYMLSSENLDEVVFSSSVSKLNGEEMMGLITYLGKWLKKYERFPQVGPCPKASTSLGLKACDWVPKLEGVVKCLGLVLDVNFSSLVLNPEFHQDLMSMNEVVNSLALESKLCCSVATVAEKLRIEV</sequence>
<dbReference type="AlphaFoldDB" id="A0A8K0DUK4"/>
<dbReference type="PANTHER" id="PTHR37181">
    <property type="entry name" value="F6A14.6 PROTEIN"/>
    <property type="match status" value="1"/>
</dbReference>
<dbReference type="OrthoDB" id="783877at2759"/>
<accession>A0A8K0DUK4</accession>
<protein>
    <submittedName>
        <fullName evidence="1">Uncharacterized protein</fullName>
    </submittedName>
</protein>
<dbReference type="PANTHER" id="PTHR37181:SF1">
    <property type="entry name" value="F6A14.6 PROTEIN"/>
    <property type="match status" value="1"/>
</dbReference>
<keyword evidence="2" id="KW-1185">Reference proteome</keyword>
<evidence type="ECO:0000313" key="1">
    <source>
        <dbReference type="EMBL" id="KAF3437777.1"/>
    </source>
</evidence>
<reference evidence="1" key="1">
    <citation type="submission" date="2020-03" db="EMBL/GenBank/DDBJ databases">
        <title>A high-quality chromosome-level genome assembly of a woody plant with both climbing and erect habits, Rhamnella rubrinervis.</title>
        <authorList>
            <person name="Lu Z."/>
            <person name="Yang Y."/>
            <person name="Zhu X."/>
            <person name="Sun Y."/>
        </authorList>
    </citation>
    <scope>NUCLEOTIDE SEQUENCE</scope>
    <source>
        <strain evidence="1">BYM</strain>
        <tissue evidence="1">Leaf</tissue>
    </source>
</reference>
<comment type="caution">
    <text evidence="1">The sequence shown here is derived from an EMBL/GenBank/DDBJ whole genome shotgun (WGS) entry which is preliminary data.</text>
</comment>